<dbReference type="InterPro" id="IPR011049">
    <property type="entry name" value="Serralysin-like_metalloprot_C"/>
</dbReference>
<dbReference type="STRING" id="373672.SAMN05421785_103395"/>
<keyword evidence="1" id="KW-0732">Signal</keyword>
<accession>A0A1N7MQG8</accession>
<dbReference type="OrthoDB" id="1272218at2"/>
<feature type="chain" id="PRO_5013043302" description="Head domain of trimeric autotransporter adhesin" evidence="1">
    <location>
        <begin position="19"/>
        <end position="375"/>
    </location>
</feature>
<proteinExistence type="predicted"/>
<dbReference type="Proteomes" id="UP000185781">
    <property type="component" value="Unassembled WGS sequence"/>
</dbReference>
<feature type="signal peptide" evidence="1">
    <location>
        <begin position="1"/>
        <end position="18"/>
    </location>
</feature>
<protein>
    <recommendedName>
        <fullName evidence="4">Head domain of trimeric autotransporter adhesin</fullName>
    </recommendedName>
</protein>
<evidence type="ECO:0008006" key="4">
    <source>
        <dbReference type="Google" id="ProtNLM"/>
    </source>
</evidence>
<dbReference type="AlphaFoldDB" id="A0A1N7MQG8"/>
<name>A0A1N7MQG8_9FLAO</name>
<dbReference type="RefSeq" id="WP_076391639.1">
    <property type="nucleotide sequence ID" value="NZ_FTOV01000003.1"/>
</dbReference>
<evidence type="ECO:0000256" key="1">
    <source>
        <dbReference type="SAM" id="SignalP"/>
    </source>
</evidence>
<reference evidence="2 3" key="1">
    <citation type="submission" date="2017-01" db="EMBL/GenBank/DDBJ databases">
        <authorList>
            <person name="Mah S.A."/>
            <person name="Swanson W.J."/>
            <person name="Moy G.W."/>
            <person name="Vacquier V.D."/>
        </authorList>
    </citation>
    <scope>NUCLEOTIDE SEQUENCE [LARGE SCALE GENOMIC DNA]</scope>
    <source>
        <strain evidence="2 3">DSM 18014</strain>
    </source>
</reference>
<sequence length="375" mass="38388">MKKFIFLGILTISSSVFSQVGINTPSPNATLDVTGTPNNLNATDGMIAPRITGNELKLKDPLYGTNQTATLLYVTAAASPTTIKTANVTEAGYYYFDGAKWTNGNFWRLSGNAGTTTGTNFLGTTDAQNLMFKVNNVESGYIQRSTTSTAGFDYKTSYGYNSGAAITTGDDNSLFGARSGAALTAGARNTAIGSRSLSSTTTGNDNTAVGAYTLALNTSGTRNMAFGSNALFSNTTGSNNIAIGDTSLNSLNSTTSATYNTALGQSSLAGMKSGTGNTAIGASTQISDDLTNATAIGYNASATQSNSLILGSTGAFGVNVGIGTTAPKTKLHITSGDIYLETIGNGVIMKSPDGNCWRVTVDNSGSFSSASISCP</sequence>
<organism evidence="2 3">
    <name type="scientific">Chryseobacterium gambrini</name>
    <dbReference type="NCBI Taxonomy" id="373672"/>
    <lineage>
        <taxon>Bacteria</taxon>
        <taxon>Pseudomonadati</taxon>
        <taxon>Bacteroidota</taxon>
        <taxon>Flavobacteriia</taxon>
        <taxon>Flavobacteriales</taxon>
        <taxon>Weeksellaceae</taxon>
        <taxon>Chryseobacterium group</taxon>
        <taxon>Chryseobacterium</taxon>
    </lineage>
</organism>
<gene>
    <name evidence="2" type="ORF">SAMN05421785_103395</name>
</gene>
<evidence type="ECO:0000313" key="3">
    <source>
        <dbReference type="Proteomes" id="UP000185781"/>
    </source>
</evidence>
<dbReference type="EMBL" id="FTOV01000003">
    <property type="protein sequence ID" value="SIS88191.1"/>
    <property type="molecule type" value="Genomic_DNA"/>
</dbReference>
<dbReference type="Gene3D" id="2.150.10.10">
    <property type="entry name" value="Serralysin-like metalloprotease, C-terminal"/>
    <property type="match status" value="1"/>
</dbReference>
<evidence type="ECO:0000313" key="2">
    <source>
        <dbReference type="EMBL" id="SIS88191.1"/>
    </source>
</evidence>